<dbReference type="RefSeq" id="WP_344968987.1">
    <property type="nucleotide sequence ID" value="NZ_BAABDD010000005.1"/>
</dbReference>
<feature type="transmembrane region" description="Helical" evidence="1">
    <location>
        <begin position="223"/>
        <end position="243"/>
    </location>
</feature>
<dbReference type="EMBL" id="BAABDD010000005">
    <property type="protein sequence ID" value="GAA3736628.1"/>
    <property type="molecule type" value="Genomic_DNA"/>
</dbReference>
<dbReference type="Proteomes" id="UP001500908">
    <property type="component" value="Unassembled WGS sequence"/>
</dbReference>
<feature type="transmembrane region" description="Helical" evidence="1">
    <location>
        <begin position="114"/>
        <end position="147"/>
    </location>
</feature>
<dbReference type="PANTHER" id="PTHR30590:SF2">
    <property type="entry name" value="INNER MEMBRANE PROTEIN"/>
    <property type="match status" value="1"/>
</dbReference>
<accession>A0ABP7FDA8</accession>
<feature type="transmembrane region" description="Helical" evidence="1">
    <location>
        <begin position="255"/>
        <end position="278"/>
    </location>
</feature>
<gene>
    <name evidence="3" type="ORF">GCM10022402_15960</name>
</gene>
<feature type="transmembrane region" description="Helical" evidence="1">
    <location>
        <begin position="298"/>
        <end position="320"/>
    </location>
</feature>
<protein>
    <submittedName>
        <fullName evidence="3">DUF418 domain-containing protein</fullName>
    </submittedName>
</protein>
<proteinExistence type="predicted"/>
<keyword evidence="1" id="KW-0472">Membrane</keyword>
<feature type="transmembrane region" description="Helical" evidence="1">
    <location>
        <begin position="365"/>
        <end position="388"/>
    </location>
</feature>
<keyword evidence="1" id="KW-1133">Transmembrane helix</keyword>
<sequence>MSTWQAAVRGPTTSTERALAPDLARGFMLLLIALANTVWYLWAAPSTGINVHPTTGSTLDRITQFTIITAVDGRVFPMFAFLFGYGMVHLFNRQRAAGVSDRAASAVLRRRNLWLLVFGFVHAALLFIGDILGAYGLAGLVLGGLFLRRGNRTLGVWACVLSGLLALLLLVNVLAGLALALVPQAAQGQAATTDMSFLTGSFGEEDALAAVAERAMLWPLFTLWQAVALVIPAAILLGMWAARHRILEEPGHHRRLLWGMTLAGVAVAWLCALPEALYHVGVFDVSAVTGSALSGIRSLSGLAGGVGYVALFGLLGGWLAKRGRQGVAVTAVAAVGKRSLSCYLAQSVICAPVLAAWGLGLGGSLTSASMAAFAIGVWLVTVLGAYALERANRRGPAEALLRNLSYGPAAAAQRDRESDDSRQG</sequence>
<keyword evidence="4" id="KW-1185">Reference proteome</keyword>
<comment type="caution">
    <text evidence="3">The sequence shown here is derived from an EMBL/GenBank/DDBJ whole genome shotgun (WGS) entry which is preliminary data.</text>
</comment>
<name>A0ABP7FDA8_9ACTN</name>
<dbReference type="PANTHER" id="PTHR30590">
    <property type="entry name" value="INNER MEMBRANE PROTEIN"/>
    <property type="match status" value="1"/>
</dbReference>
<organism evidence="3 4">
    <name type="scientific">Salinactinospora qingdaonensis</name>
    <dbReference type="NCBI Taxonomy" id="702744"/>
    <lineage>
        <taxon>Bacteria</taxon>
        <taxon>Bacillati</taxon>
        <taxon>Actinomycetota</taxon>
        <taxon>Actinomycetes</taxon>
        <taxon>Streptosporangiales</taxon>
        <taxon>Nocardiopsidaceae</taxon>
        <taxon>Salinactinospora</taxon>
    </lineage>
</organism>
<feature type="transmembrane region" description="Helical" evidence="1">
    <location>
        <begin position="23"/>
        <end position="44"/>
    </location>
</feature>
<evidence type="ECO:0000313" key="3">
    <source>
        <dbReference type="EMBL" id="GAA3736628.1"/>
    </source>
</evidence>
<evidence type="ECO:0000259" key="2">
    <source>
        <dbReference type="Pfam" id="PF04235"/>
    </source>
</evidence>
<reference evidence="4" key="1">
    <citation type="journal article" date="2019" name="Int. J. Syst. Evol. Microbiol.">
        <title>The Global Catalogue of Microorganisms (GCM) 10K type strain sequencing project: providing services to taxonomists for standard genome sequencing and annotation.</title>
        <authorList>
            <consortium name="The Broad Institute Genomics Platform"/>
            <consortium name="The Broad Institute Genome Sequencing Center for Infectious Disease"/>
            <person name="Wu L."/>
            <person name="Ma J."/>
        </authorList>
    </citation>
    <scope>NUCLEOTIDE SEQUENCE [LARGE SCALE GENOMIC DNA]</scope>
    <source>
        <strain evidence="4">JCM 17137</strain>
    </source>
</reference>
<evidence type="ECO:0000256" key="1">
    <source>
        <dbReference type="SAM" id="Phobius"/>
    </source>
</evidence>
<dbReference type="InterPro" id="IPR007349">
    <property type="entry name" value="DUF418"/>
</dbReference>
<dbReference type="InterPro" id="IPR052529">
    <property type="entry name" value="Bact_Transport_Assoc"/>
</dbReference>
<feature type="transmembrane region" description="Helical" evidence="1">
    <location>
        <begin position="340"/>
        <end position="359"/>
    </location>
</feature>
<feature type="domain" description="DUF418" evidence="2">
    <location>
        <begin position="241"/>
        <end position="407"/>
    </location>
</feature>
<dbReference type="Pfam" id="PF04235">
    <property type="entry name" value="DUF418"/>
    <property type="match status" value="1"/>
</dbReference>
<feature type="transmembrane region" description="Helical" evidence="1">
    <location>
        <begin position="154"/>
        <end position="182"/>
    </location>
</feature>
<evidence type="ECO:0000313" key="4">
    <source>
        <dbReference type="Proteomes" id="UP001500908"/>
    </source>
</evidence>
<keyword evidence="1" id="KW-0812">Transmembrane</keyword>